<dbReference type="PANTHER" id="PTHR21666:SF288">
    <property type="entry name" value="CELL DIVISION PROTEIN YTFB"/>
    <property type="match status" value="1"/>
</dbReference>
<dbReference type="PROSITE" id="PS51782">
    <property type="entry name" value="LYSM"/>
    <property type="match status" value="1"/>
</dbReference>
<gene>
    <name evidence="10" type="ORF">H2021_02575</name>
</gene>
<dbReference type="Pfam" id="PF19425">
    <property type="entry name" value="Csd3_N2"/>
    <property type="match status" value="1"/>
</dbReference>
<keyword evidence="3" id="KW-0645">Protease</keyword>
<evidence type="ECO:0000256" key="4">
    <source>
        <dbReference type="ARBA" id="ARBA00022723"/>
    </source>
</evidence>
<evidence type="ECO:0000256" key="2">
    <source>
        <dbReference type="ARBA" id="ARBA00004196"/>
    </source>
</evidence>
<dbReference type="Pfam" id="PF01551">
    <property type="entry name" value="Peptidase_M23"/>
    <property type="match status" value="1"/>
</dbReference>
<keyword evidence="8" id="KW-1133">Transmembrane helix</keyword>
<keyword evidence="5" id="KW-0378">Hydrolase</keyword>
<evidence type="ECO:0000256" key="5">
    <source>
        <dbReference type="ARBA" id="ARBA00022801"/>
    </source>
</evidence>
<comment type="cofactor">
    <cofactor evidence="1">
        <name>Zn(2+)</name>
        <dbReference type="ChEBI" id="CHEBI:29105"/>
    </cofactor>
</comment>
<evidence type="ECO:0000256" key="3">
    <source>
        <dbReference type="ARBA" id="ARBA00022670"/>
    </source>
</evidence>
<dbReference type="PANTHER" id="PTHR21666">
    <property type="entry name" value="PEPTIDASE-RELATED"/>
    <property type="match status" value="1"/>
</dbReference>
<dbReference type="GO" id="GO:0004222">
    <property type="term" value="F:metalloendopeptidase activity"/>
    <property type="evidence" value="ECO:0007669"/>
    <property type="project" value="TreeGrafter"/>
</dbReference>
<keyword evidence="8" id="KW-0812">Transmembrane</keyword>
<dbReference type="Proteomes" id="UP000585327">
    <property type="component" value="Unassembled WGS sequence"/>
</dbReference>
<comment type="caution">
    <text evidence="10">The sequence shown here is derived from an EMBL/GenBank/DDBJ whole genome shotgun (WGS) entry which is preliminary data.</text>
</comment>
<comment type="subcellular location">
    <subcellularLocation>
        <location evidence="2">Cell envelope</location>
    </subcellularLocation>
</comment>
<name>A0A838YNG4_9GAMM</name>
<evidence type="ECO:0000259" key="9">
    <source>
        <dbReference type="PROSITE" id="PS51782"/>
    </source>
</evidence>
<proteinExistence type="predicted"/>
<dbReference type="GO" id="GO:0046872">
    <property type="term" value="F:metal ion binding"/>
    <property type="evidence" value="ECO:0007669"/>
    <property type="project" value="UniProtKB-KW"/>
</dbReference>
<dbReference type="EMBL" id="JACETM010000019">
    <property type="protein sequence ID" value="MBA4724082.1"/>
    <property type="molecule type" value="Genomic_DNA"/>
</dbReference>
<evidence type="ECO:0000313" key="10">
    <source>
        <dbReference type="EMBL" id="MBA4724082.1"/>
    </source>
</evidence>
<dbReference type="CDD" id="cd12797">
    <property type="entry name" value="M23_peptidase"/>
    <property type="match status" value="1"/>
</dbReference>
<evidence type="ECO:0000256" key="8">
    <source>
        <dbReference type="SAM" id="Phobius"/>
    </source>
</evidence>
<dbReference type="InterPro" id="IPR018392">
    <property type="entry name" value="LysM"/>
</dbReference>
<accession>A0A838YNG4</accession>
<evidence type="ECO:0000256" key="6">
    <source>
        <dbReference type="ARBA" id="ARBA00022833"/>
    </source>
</evidence>
<evidence type="ECO:0000256" key="1">
    <source>
        <dbReference type="ARBA" id="ARBA00001947"/>
    </source>
</evidence>
<dbReference type="GO" id="GO:0006508">
    <property type="term" value="P:proteolysis"/>
    <property type="evidence" value="ECO:0007669"/>
    <property type="project" value="UniProtKB-KW"/>
</dbReference>
<keyword evidence="7" id="KW-0482">Metalloprotease</keyword>
<keyword evidence="8" id="KW-0472">Membrane</keyword>
<feature type="domain" description="LysM" evidence="9">
    <location>
        <begin position="58"/>
        <end position="105"/>
    </location>
</feature>
<dbReference type="InterPro" id="IPR050570">
    <property type="entry name" value="Cell_wall_metabolism_enzyme"/>
</dbReference>
<keyword evidence="4" id="KW-0479">Metal-binding</keyword>
<reference evidence="10 11" key="1">
    <citation type="submission" date="2020-06" db="EMBL/GenBank/DDBJ databases">
        <title>Dysbiosis in marine aquaculture revealed through microbiome analysis: reverse ecology for environmental sustainability.</title>
        <authorList>
            <person name="Haro-Moreno J.M."/>
            <person name="Coutinho F.H."/>
            <person name="Zaragoza-Solas A."/>
            <person name="Picazo A."/>
            <person name="Almagro-Moreno S."/>
            <person name="Lopez-Perez M."/>
        </authorList>
    </citation>
    <scope>NUCLEOTIDE SEQUENCE [LARGE SCALE GENOMIC DNA]</scope>
    <source>
        <strain evidence="10">MCMED-G42</strain>
    </source>
</reference>
<dbReference type="AlphaFoldDB" id="A0A838YNG4"/>
<dbReference type="GO" id="GO:0030313">
    <property type="term" value="C:cell envelope"/>
    <property type="evidence" value="ECO:0007669"/>
    <property type="project" value="UniProtKB-SubCell"/>
</dbReference>
<feature type="transmembrane region" description="Helical" evidence="8">
    <location>
        <begin position="12"/>
        <end position="30"/>
    </location>
</feature>
<dbReference type="Gene3D" id="3.10.450.350">
    <property type="match status" value="1"/>
</dbReference>
<protein>
    <submittedName>
        <fullName evidence="10">Peptidoglycan DD-metalloendopeptidase family protein</fullName>
    </submittedName>
</protein>
<dbReference type="InterPro" id="IPR016047">
    <property type="entry name" value="M23ase_b-sheet_dom"/>
</dbReference>
<organism evidence="10 11">
    <name type="scientific">SAR86 cluster bacterium</name>
    <dbReference type="NCBI Taxonomy" id="2030880"/>
    <lineage>
        <taxon>Bacteria</taxon>
        <taxon>Pseudomonadati</taxon>
        <taxon>Pseudomonadota</taxon>
        <taxon>Gammaproteobacteria</taxon>
        <taxon>SAR86 cluster</taxon>
    </lineage>
</organism>
<evidence type="ECO:0000256" key="7">
    <source>
        <dbReference type="ARBA" id="ARBA00023049"/>
    </source>
</evidence>
<keyword evidence="6" id="KW-0862">Zinc</keyword>
<dbReference type="Gene3D" id="2.70.70.10">
    <property type="entry name" value="Glucose Permease (Domain IIA)"/>
    <property type="match status" value="1"/>
</dbReference>
<dbReference type="InterPro" id="IPR045834">
    <property type="entry name" value="Csd3_N2"/>
</dbReference>
<sequence>MIGFKKVPTKLVLFVFISLVVLILLLYLDLSTDQPPPEEEILFTEEVKASPEAVQTQKTHTVKDGEILSIILEDFDISLNTQYKIYSLKNSSLVTDIRPGNKIIFSYLGSELESIEIEKNKLNSVFVSIEDSVTIKKLRKEAELIQSYAGGTISKSFYEDAIAAGMPDSIIMDFAYIFGWDIDFVFDIRDGDNFAVIYETPYSMGEPIQSGDILMAKFINQGKEYVANRYINENGDKGYFDAEGNNMQKAFLRAPLEFSYISSHFNPNRMHPVLHTIRAHNGVDYAAPRGSPVRATGSGVVEFVGVKNGCGKEIVLRHTNDYSTRYCHLNGYVKTIKKGKKVSQGDVIGFVGSTGLATGPHLHYEFKIGNKRTDPVKVKLPSAEPIPVSLKEDFDILFDQNNLMLKEMEKFTNPDMSEIKDD</sequence>
<dbReference type="InterPro" id="IPR011055">
    <property type="entry name" value="Dup_hybrid_motif"/>
</dbReference>
<evidence type="ECO:0000313" key="11">
    <source>
        <dbReference type="Proteomes" id="UP000585327"/>
    </source>
</evidence>
<dbReference type="SUPFAM" id="SSF51261">
    <property type="entry name" value="Duplicated hybrid motif"/>
    <property type="match status" value="1"/>
</dbReference>